<reference evidence="1 2" key="1">
    <citation type="submission" date="2014-08" db="EMBL/GenBank/DDBJ databases">
        <title>Whole genome shotgun sequence of Sphingomonas paucimobilis NBRC 13935.</title>
        <authorList>
            <person name="Hosoyama A."/>
            <person name="Hashimoto M."/>
            <person name="Hosoyama Y."/>
            <person name="Noguchi M."/>
            <person name="Uohara A."/>
            <person name="Ohji S."/>
            <person name="Katano-Makiyama Y."/>
            <person name="Ichikawa N."/>
            <person name="Kimura A."/>
            <person name="Yamazoe A."/>
            <person name="Fujita N."/>
        </authorList>
    </citation>
    <scope>NUCLEOTIDE SEQUENCE [LARGE SCALE GENOMIC DNA]</scope>
    <source>
        <strain evidence="1 2">NBRC 13935</strain>
    </source>
</reference>
<dbReference type="Proteomes" id="UP000032025">
    <property type="component" value="Unassembled WGS sequence"/>
</dbReference>
<evidence type="ECO:0000313" key="1">
    <source>
        <dbReference type="EMBL" id="GAN12882.1"/>
    </source>
</evidence>
<dbReference type="InterPro" id="IPR008792">
    <property type="entry name" value="PQQD"/>
</dbReference>
<sequence length="92" mass="10057">MAEPRYRTVAAELILVEPLDIFTAVFHRPSGITHLLTEPAPQVMEALAGDPLTLEALMARLMRDYDLDATDAAATLQARLDELEAAGLVDRP</sequence>
<dbReference type="AlphaFoldDB" id="A0A0C9N9M1"/>
<dbReference type="Pfam" id="PF05402">
    <property type="entry name" value="PqqD"/>
    <property type="match status" value="1"/>
</dbReference>
<comment type="caution">
    <text evidence="1">The sequence shown here is derived from an EMBL/GenBank/DDBJ whole genome shotgun (WGS) entry which is preliminary data.</text>
</comment>
<protein>
    <submittedName>
        <fullName evidence="1">DNA, contig: SP614</fullName>
    </submittedName>
</protein>
<dbReference type="RefSeq" id="WP_007403224.1">
    <property type="nucleotide sequence ID" value="NZ_BBJS01000014.1"/>
</dbReference>
<proteinExistence type="predicted"/>
<evidence type="ECO:0000313" key="2">
    <source>
        <dbReference type="Proteomes" id="UP000032025"/>
    </source>
</evidence>
<dbReference type="GeneID" id="78529363"/>
<dbReference type="InterPro" id="IPR027599">
    <property type="entry name" value="PqqD-rel_X"/>
</dbReference>
<gene>
    <name evidence="1" type="ORF">SP6_14_00380</name>
</gene>
<dbReference type="NCBIfam" id="TIGR04353">
    <property type="entry name" value="PqqD_rel_X"/>
    <property type="match status" value="1"/>
</dbReference>
<name>A0A0C9N9M1_SPHPI</name>
<dbReference type="EMBL" id="BBJS01000014">
    <property type="protein sequence ID" value="GAN12882.1"/>
    <property type="molecule type" value="Genomic_DNA"/>
</dbReference>
<organism evidence="1 2">
    <name type="scientific">Sphingomonas paucimobilis NBRC 13935</name>
    <dbReference type="NCBI Taxonomy" id="1219050"/>
    <lineage>
        <taxon>Bacteria</taxon>
        <taxon>Pseudomonadati</taxon>
        <taxon>Pseudomonadota</taxon>
        <taxon>Alphaproteobacteria</taxon>
        <taxon>Sphingomonadales</taxon>
        <taxon>Sphingomonadaceae</taxon>
        <taxon>Sphingomonas</taxon>
    </lineage>
</organism>
<accession>A0A0C9N9M1</accession>
<keyword evidence="2" id="KW-1185">Reference proteome</keyword>